<proteinExistence type="predicted"/>
<evidence type="ECO:0000256" key="4">
    <source>
        <dbReference type="ARBA" id="ARBA00023002"/>
    </source>
</evidence>
<dbReference type="Proteomes" id="UP000555393">
    <property type="component" value="Unassembled WGS sequence"/>
</dbReference>
<dbReference type="InterPro" id="IPR012798">
    <property type="entry name" value="Cbl_synth_CobG-like"/>
</dbReference>
<evidence type="ECO:0000256" key="2">
    <source>
        <dbReference type="ARBA" id="ARBA00022617"/>
    </source>
</evidence>
<evidence type="ECO:0000259" key="8">
    <source>
        <dbReference type="Pfam" id="PF03460"/>
    </source>
</evidence>
<dbReference type="PANTHER" id="PTHR32439:SF9">
    <property type="entry name" value="BLR3264 PROTEIN"/>
    <property type="match status" value="1"/>
</dbReference>
<dbReference type="InterPro" id="IPR051329">
    <property type="entry name" value="NIR_SIR_4Fe-4S"/>
</dbReference>
<dbReference type="InterPro" id="IPR006067">
    <property type="entry name" value="NO2/SO3_Rdtase_4Fe4S_dom"/>
</dbReference>
<keyword evidence="6" id="KW-0411">Iron-sulfur</keyword>
<evidence type="ECO:0000259" key="7">
    <source>
        <dbReference type="Pfam" id="PF01077"/>
    </source>
</evidence>
<accession>A0A841LTC2</accession>
<dbReference type="NCBIfam" id="TIGR02435">
    <property type="entry name" value="CobG"/>
    <property type="match status" value="1"/>
</dbReference>
<keyword evidence="3" id="KW-0479">Metal-binding</keyword>
<evidence type="ECO:0000256" key="6">
    <source>
        <dbReference type="ARBA" id="ARBA00023014"/>
    </source>
</evidence>
<evidence type="ECO:0000256" key="3">
    <source>
        <dbReference type="ARBA" id="ARBA00022723"/>
    </source>
</evidence>
<dbReference type="Pfam" id="PF03460">
    <property type="entry name" value="NIR_SIR_ferr"/>
    <property type="match status" value="2"/>
</dbReference>
<dbReference type="SUPFAM" id="SSF56014">
    <property type="entry name" value="Nitrite and sulphite reductase 4Fe-4S domain-like"/>
    <property type="match status" value="2"/>
</dbReference>
<dbReference type="EC" id="1.14.13.83" evidence="9"/>
<dbReference type="GO" id="GO:0043818">
    <property type="term" value="F:precorrin-3B synthase activity"/>
    <property type="evidence" value="ECO:0007669"/>
    <property type="project" value="UniProtKB-EC"/>
</dbReference>
<keyword evidence="2" id="KW-0349">Heme</keyword>
<dbReference type="AlphaFoldDB" id="A0A841LTC2"/>
<organism evidence="9 10">
    <name type="scientific">Paenochrobactrum gallinarii</name>
    <dbReference type="NCBI Taxonomy" id="643673"/>
    <lineage>
        <taxon>Bacteria</taxon>
        <taxon>Pseudomonadati</taxon>
        <taxon>Pseudomonadota</taxon>
        <taxon>Alphaproteobacteria</taxon>
        <taxon>Hyphomicrobiales</taxon>
        <taxon>Brucellaceae</taxon>
        <taxon>Paenochrobactrum</taxon>
    </lineage>
</organism>
<feature type="domain" description="Nitrite/Sulfite reductase ferredoxin-like" evidence="8">
    <location>
        <begin position="8"/>
        <end position="66"/>
    </location>
</feature>
<dbReference type="EMBL" id="JACIIU010000001">
    <property type="protein sequence ID" value="MBB6259737.1"/>
    <property type="molecule type" value="Genomic_DNA"/>
</dbReference>
<evidence type="ECO:0000256" key="5">
    <source>
        <dbReference type="ARBA" id="ARBA00023004"/>
    </source>
</evidence>
<keyword evidence="5" id="KW-0408">Iron</keyword>
<feature type="domain" description="Nitrite/Sulfite reductase ferredoxin-like" evidence="8">
    <location>
        <begin position="238"/>
        <end position="304"/>
    </location>
</feature>
<dbReference type="GO" id="GO:0051539">
    <property type="term" value="F:4 iron, 4 sulfur cluster binding"/>
    <property type="evidence" value="ECO:0007669"/>
    <property type="project" value="UniProtKB-KW"/>
</dbReference>
<dbReference type="GO" id="GO:0020037">
    <property type="term" value="F:heme binding"/>
    <property type="evidence" value="ECO:0007669"/>
    <property type="project" value="InterPro"/>
</dbReference>
<dbReference type="SUPFAM" id="SSF55124">
    <property type="entry name" value="Nitrite/Sulfite reductase N-terminal domain-like"/>
    <property type="match status" value="2"/>
</dbReference>
<comment type="caution">
    <text evidence="9">The sequence shown here is derived from an EMBL/GenBank/DDBJ whole genome shotgun (WGS) entry which is preliminary data.</text>
</comment>
<dbReference type="InterPro" id="IPR005117">
    <property type="entry name" value="NiRdtase/SiRdtase_haem-b_fer"/>
</dbReference>
<dbReference type="PANTHER" id="PTHR32439">
    <property type="entry name" value="FERREDOXIN--NITRITE REDUCTASE, CHLOROPLASTIC"/>
    <property type="match status" value="1"/>
</dbReference>
<dbReference type="InterPro" id="IPR045854">
    <property type="entry name" value="NO2/SO3_Rdtase_4Fe4S_sf"/>
</dbReference>
<protein>
    <submittedName>
        <fullName evidence="9">Precorrin-3B synthase</fullName>
        <ecNumber evidence="9">1.14.13.83</ecNumber>
    </submittedName>
</protein>
<reference evidence="9 10" key="1">
    <citation type="submission" date="2020-08" db="EMBL/GenBank/DDBJ databases">
        <title>Genomic Encyclopedia of Type Strains, Phase IV (KMG-IV): sequencing the most valuable type-strain genomes for metagenomic binning, comparative biology and taxonomic classification.</title>
        <authorList>
            <person name="Goeker M."/>
        </authorList>
    </citation>
    <scope>NUCLEOTIDE SEQUENCE [LARGE SCALE GENOMIC DNA]</scope>
    <source>
        <strain evidence="9 10">DSM 22336</strain>
    </source>
</reference>
<feature type="domain" description="Nitrite/sulphite reductase 4Fe-4S" evidence="7">
    <location>
        <begin position="76"/>
        <end position="208"/>
    </location>
</feature>
<dbReference type="Gene3D" id="3.90.480.10">
    <property type="entry name" value="Sulfite Reductase Hemoprotein,Domain 2"/>
    <property type="match status" value="1"/>
</dbReference>
<dbReference type="Pfam" id="PF01077">
    <property type="entry name" value="NIR_SIR"/>
    <property type="match status" value="1"/>
</dbReference>
<gene>
    <name evidence="9" type="ORF">FHS77_000245</name>
</gene>
<evidence type="ECO:0000313" key="10">
    <source>
        <dbReference type="Proteomes" id="UP000555393"/>
    </source>
</evidence>
<keyword evidence="4 9" id="KW-0560">Oxidoreductase</keyword>
<name>A0A841LTC2_9HYPH</name>
<keyword evidence="10" id="KW-1185">Reference proteome</keyword>
<dbReference type="Gene3D" id="3.30.413.10">
    <property type="entry name" value="Sulfite Reductase Hemoprotein, domain 1"/>
    <property type="match status" value="2"/>
</dbReference>
<sequence length="424" mass="45755">MTSALDGHICRIKLPLGRITCAQAEEIARLSEQYGNGIIELTIRSNLQLRGVKPENRERLIKALLACGLGPLKADGDDVRNVMVNPTAGIDASQLTDTTNLAHDLLRILQLTPRYHALSPKFSLLIDGGEACAITTHASDIWLSACADGEHYAFGFASTPLQSAYLIKTTDALAFVSACLDTFLTLAEQFNISRMKQLLAHISPEEWIVAITKQFNGLIQTAHWQRQAAKAFAHLGQHAQSDKTQNYVGATPFLGRLSPHDMQKLGIIALSAGSDYFCLTPWQSLIIPNIDAIKAPTIIQQLHDAGFTSESHAIAANIRACSGSKGCGSALADTQNDAKQLAQLLGQQTMPFIHLTGCAKSCASLSALPVTLLATKPQHYDLFLQDKTGRSRFGTLLASNITIQDAAKLLQQHPISKNTGTGNV</sequence>
<dbReference type="InterPro" id="IPR036136">
    <property type="entry name" value="Nit/Sulf_reduc_fer-like_dom_sf"/>
</dbReference>
<dbReference type="GO" id="GO:0046872">
    <property type="term" value="F:metal ion binding"/>
    <property type="evidence" value="ECO:0007669"/>
    <property type="project" value="UniProtKB-KW"/>
</dbReference>
<keyword evidence="1" id="KW-0004">4Fe-4S</keyword>
<evidence type="ECO:0000256" key="1">
    <source>
        <dbReference type="ARBA" id="ARBA00022485"/>
    </source>
</evidence>
<evidence type="ECO:0000313" key="9">
    <source>
        <dbReference type="EMBL" id="MBB6259737.1"/>
    </source>
</evidence>